<dbReference type="Pfam" id="PF02706">
    <property type="entry name" value="Wzz"/>
    <property type="match status" value="1"/>
</dbReference>
<evidence type="ECO:0000313" key="20">
    <source>
        <dbReference type="Proteomes" id="UP000036270"/>
    </source>
</evidence>
<accession>A0A0J5P8Z5</accession>
<comment type="subcellular location">
    <subcellularLocation>
        <location evidence="1">Cell inner membrane</location>
        <topology evidence="1">Multi-pass membrane protein</topology>
    </subcellularLocation>
</comment>
<evidence type="ECO:0000256" key="8">
    <source>
        <dbReference type="ARBA" id="ARBA00022777"/>
    </source>
</evidence>
<dbReference type="GO" id="GO:0042802">
    <property type="term" value="F:identical protein binding"/>
    <property type="evidence" value="ECO:0007669"/>
    <property type="project" value="UniProtKB-ARBA"/>
</dbReference>
<dbReference type="FunFam" id="3.40.50.300:FF:000527">
    <property type="entry name" value="Tyrosine-protein kinase etk"/>
    <property type="match status" value="1"/>
</dbReference>
<evidence type="ECO:0000256" key="6">
    <source>
        <dbReference type="ARBA" id="ARBA00022692"/>
    </source>
</evidence>
<dbReference type="GO" id="GO:0005886">
    <property type="term" value="C:plasma membrane"/>
    <property type="evidence" value="ECO:0007669"/>
    <property type="project" value="UniProtKB-SubCell"/>
</dbReference>
<keyword evidence="20" id="KW-1185">Reference proteome</keyword>
<proteinExistence type="inferred from homology"/>
<comment type="catalytic activity">
    <reaction evidence="13">
        <text>L-tyrosyl-[protein] + ATP = O-phospho-L-tyrosyl-[protein] + ADP + H(+)</text>
        <dbReference type="Rhea" id="RHEA:10596"/>
        <dbReference type="Rhea" id="RHEA-COMP:10136"/>
        <dbReference type="Rhea" id="RHEA-COMP:20101"/>
        <dbReference type="ChEBI" id="CHEBI:15378"/>
        <dbReference type="ChEBI" id="CHEBI:30616"/>
        <dbReference type="ChEBI" id="CHEBI:46858"/>
        <dbReference type="ChEBI" id="CHEBI:61978"/>
        <dbReference type="ChEBI" id="CHEBI:456216"/>
    </reaction>
</comment>
<dbReference type="PANTHER" id="PTHR32309:SF32">
    <property type="entry name" value="TYROSINE-PROTEIN KINASE ETK-RELATED"/>
    <property type="match status" value="1"/>
</dbReference>
<reference evidence="19 20" key="1">
    <citation type="submission" date="2014-12" db="EMBL/GenBank/DDBJ databases">
        <title>Reclassification of Actinobacillus muris as Muribacter muris.</title>
        <authorList>
            <person name="Christensen H."/>
            <person name="Nicklas W."/>
            <person name="Bisgaard M."/>
        </authorList>
    </citation>
    <scope>NUCLEOTIDE SEQUENCE [LARGE SCALE GENOMIC DNA]</scope>
    <source>
        <strain evidence="19 20">Ackerman80-443D</strain>
    </source>
</reference>
<feature type="domain" description="Tyrosine-protein kinase G-rich" evidence="18">
    <location>
        <begin position="358"/>
        <end position="437"/>
    </location>
</feature>
<evidence type="ECO:0000256" key="1">
    <source>
        <dbReference type="ARBA" id="ARBA00004429"/>
    </source>
</evidence>
<dbReference type="PANTHER" id="PTHR32309">
    <property type="entry name" value="TYROSINE-PROTEIN KINASE"/>
    <property type="match status" value="1"/>
</dbReference>
<protein>
    <recommendedName>
        <fullName evidence="21">Polysaccharide biosynthesis tyrosine autokinase</fullName>
    </recommendedName>
</protein>
<sequence length="703" mass="79875">MNKNDEYQIDLVKLFGSLLDHKWLIACITLAFSLLGGVYSLLVTPIYTANATIQIEKNSTASIFKDFTSILDQQSYVQTEISILKSRLVLEKTVQELNLTTQISAIYPIPFISKALERLFGDYSDITIAEFEPTNESFEQLILEIAPEENQYSLFSDTGELLLKGMINHKYSNNNFTIQVSKLKGSIGKKFRISKISHLLSIQKLQKNLLVSEKGKQTGVIEISLNGENKNQIKQIVKSVSDNYISQNILRSSEDASKSLDFLQNRLPEIRENLANSENTLNEYRQKNSSIDLSLETKSYLDTLVRLDTDLNVLLSKESEISQKFTKRHPNYISLLEQKRVLLREKEKISRQISDLPDTQKEILRLSRDLEIEQQIYIQLLKKMQELDVIKAGIIGNARVLDIAQVMPDIVFPKKMLIVALSTLLGIVFSFAFVMLKMLFRRTIESVDEIQEQIGLVVYGTIPFSREQIEVSVDKIYKRSAYPLLSDFNPADLSIEALRSLRTSIHFAMMETNNNIIAFSGSSPSVGKSFISLNFSNIAAKAGQKVLLIDMDLRRSYIHKLLGLEESPGISDILTNHIDFKEAIITKSNLSFDILTKGTFVKNPAEILSSKRVQDLFQWASKNYDLVIVDTPPILAVTDAAIIGNYISMVFLIGRYEQTTLREVKLSKEIFEKSGVLVKGFILNGIKRKASNRYDYYQYDYTS</sequence>
<evidence type="ECO:0000256" key="13">
    <source>
        <dbReference type="ARBA" id="ARBA00053015"/>
    </source>
</evidence>
<dbReference type="InterPro" id="IPR027417">
    <property type="entry name" value="P-loop_NTPase"/>
</dbReference>
<dbReference type="InterPro" id="IPR005702">
    <property type="entry name" value="Wzc-like_C"/>
</dbReference>
<dbReference type="Gene3D" id="3.40.50.300">
    <property type="entry name" value="P-loop containing nucleotide triphosphate hydrolases"/>
    <property type="match status" value="1"/>
</dbReference>
<evidence type="ECO:0000256" key="15">
    <source>
        <dbReference type="SAM" id="Phobius"/>
    </source>
</evidence>
<feature type="coiled-coil region" evidence="14">
    <location>
        <begin position="260"/>
        <end position="287"/>
    </location>
</feature>
<feature type="transmembrane region" description="Helical" evidence="15">
    <location>
        <begin position="416"/>
        <end position="436"/>
    </location>
</feature>
<evidence type="ECO:0000256" key="3">
    <source>
        <dbReference type="ARBA" id="ARBA00022475"/>
    </source>
</evidence>
<evidence type="ECO:0000256" key="9">
    <source>
        <dbReference type="ARBA" id="ARBA00022840"/>
    </source>
</evidence>
<gene>
    <name evidence="19" type="ORF">RO21_02090</name>
</gene>
<dbReference type="Pfam" id="PF13614">
    <property type="entry name" value="AAA_31"/>
    <property type="match status" value="1"/>
</dbReference>
<dbReference type="Pfam" id="PF23607">
    <property type="entry name" value="WZC_N"/>
    <property type="match status" value="1"/>
</dbReference>
<dbReference type="STRING" id="67855.RO21_02090"/>
<keyword evidence="5" id="KW-0808">Transferase</keyword>
<dbReference type="NCBIfam" id="TIGR01007">
    <property type="entry name" value="eps_fam"/>
    <property type="match status" value="1"/>
</dbReference>
<dbReference type="AlphaFoldDB" id="A0A0J5P8Z5"/>
<dbReference type="Proteomes" id="UP000036270">
    <property type="component" value="Unassembled WGS sequence"/>
</dbReference>
<keyword evidence="11 15" id="KW-0472">Membrane</keyword>
<dbReference type="InterPro" id="IPR032807">
    <property type="entry name" value="GNVR"/>
</dbReference>
<evidence type="ECO:0000256" key="7">
    <source>
        <dbReference type="ARBA" id="ARBA00022741"/>
    </source>
</evidence>
<keyword evidence="14" id="KW-0175">Coiled coil</keyword>
<evidence type="ECO:0000313" key="19">
    <source>
        <dbReference type="EMBL" id="KMK52205.1"/>
    </source>
</evidence>
<dbReference type="EMBL" id="JWIZ01000011">
    <property type="protein sequence ID" value="KMK52205.1"/>
    <property type="molecule type" value="Genomic_DNA"/>
</dbReference>
<keyword evidence="7" id="KW-0547">Nucleotide-binding</keyword>
<feature type="domain" description="AAA" evidence="17">
    <location>
        <begin position="515"/>
        <end position="639"/>
    </location>
</feature>
<feature type="domain" description="Polysaccharide chain length determinant N-terminal" evidence="16">
    <location>
        <begin position="8"/>
        <end position="97"/>
    </location>
</feature>
<dbReference type="GO" id="GO:0005524">
    <property type="term" value="F:ATP binding"/>
    <property type="evidence" value="ECO:0007669"/>
    <property type="project" value="UniProtKB-KW"/>
</dbReference>
<organism evidence="19 20">
    <name type="scientific">Muribacter muris</name>
    <dbReference type="NCBI Taxonomy" id="67855"/>
    <lineage>
        <taxon>Bacteria</taxon>
        <taxon>Pseudomonadati</taxon>
        <taxon>Pseudomonadota</taxon>
        <taxon>Gammaproteobacteria</taxon>
        <taxon>Pasteurellales</taxon>
        <taxon>Pasteurellaceae</taxon>
        <taxon>Muribacter</taxon>
    </lineage>
</organism>
<keyword evidence="12" id="KW-0829">Tyrosine-protein kinase</keyword>
<evidence type="ECO:0000256" key="10">
    <source>
        <dbReference type="ARBA" id="ARBA00022989"/>
    </source>
</evidence>
<evidence type="ECO:0000259" key="17">
    <source>
        <dbReference type="Pfam" id="PF13614"/>
    </source>
</evidence>
<dbReference type="SUPFAM" id="SSF52540">
    <property type="entry name" value="P-loop containing nucleoside triphosphate hydrolases"/>
    <property type="match status" value="1"/>
</dbReference>
<dbReference type="InterPro" id="IPR025669">
    <property type="entry name" value="AAA_dom"/>
</dbReference>
<comment type="caution">
    <text evidence="19">The sequence shown here is derived from an EMBL/GenBank/DDBJ whole genome shotgun (WGS) entry which is preliminary data.</text>
</comment>
<keyword evidence="3" id="KW-1003">Cell membrane</keyword>
<name>A0A0J5P8Z5_9PAST</name>
<keyword evidence="9" id="KW-0067">ATP-binding</keyword>
<dbReference type="InterPro" id="IPR003856">
    <property type="entry name" value="LPS_length_determ_N"/>
</dbReference>
<evidence type="ECO:0000256" key="2">
    <source>
        <dbReference type="ARBA" id="ARBA00008883"/>
    </source>
</evidence>
<evidence type="ECO:0000256" key="11">
    <source>
        <dbReference type="ARBA" id="ARBA00023136"/>
    </source>
</evidence>
<evidence type="ECO:0008006" key="21">
    <source>
        <dbReference type="Google" id="ProtNLM"/>
    </source>
</evidence>
<keyword evidence="10 15" id="KW-1133">Transmembrane helix</keyword>
<evidence type="ECO:0000256" key="14">
    <source>
        <dbReference type="SAM" id="Coils"/>
    </source>
</evidence>
<keyword evidence="6 15" id="KW-0812">Transmembrane</keyword>
<feature type="transmembrane region" description="Helical" evidence="15">
    <location>
        <begin position="23"/>
        <end position="47"/>
    </location>
</feature>
<comment type="similarity">
    <text evidence="2">Belongs to the etk/wzc family.</text>
</comment>
<dbReference type="PATRIC" id="fig|67855.3.peg.109"/>
<dbReference type="RefSeq" id="WP_047976148.1">
    <property type="nucleotide sequence ID" value="NZ_JWIZ01000011.1"/>
</dbReference>
<keyword evidence="4" id="KW-0997">Cell inner membrane</keyword>
<keyword evidence="8" id="KW-0418">Kinase</keyword>
<evidence type="ECO:0000256" key="4">
    <source>
        <dbReference type="ARBA" id="ARBA00022519"/>
    </source>
</evidence>
<dbReference type="InterPro" id="IPR050445">
    <property type="entry name" value="Bact_polysacc_biosynth/exp"/>
</dbReference>
<evidence type="ECO:0000259" key="18">
    <source>
        <dbReference type="Pfam" id="PF13807"/>
    </source>
</evidence>
<evidence type="ECO:0000256" key="5">
    <source>
        <dbReference type="ARBA" id="ARBA00022679"/>
    </source>
</evidence>
<evidence type="ECO:0000256" key="12">
    <source>
        <dbReference type="ARBA" id="ARBA00023137"/>
    </source>
</evidence>
<dbReference type="Pfam" id="PF13807">
    <property type="entry name" value="GNVR"/>
    <property type="match status" value="1"/>
</dbReference>
<dbReference type="GO" id="GO:0004713">
    <property type="term" value="F:protein tyrosine kinase activity"/>
    <property type="evidence" value="ECO:0007669"/>
    <property type="project" value="UniProtKB-KW"/>
</dbReference>
<evidence type="ECO:0000259" key="16">
    <source>
        <dbReference type="Pfam" id="PF02706"/>
    </source>
</evidence>
<dbReference type="CDD" id="cd05387">
    <property type="entry name" value="BY-kinase"/>
    <property type="match status" value="1"/>
</dbReference>